<proteinExistence type="predicted"/>
<name>X1H9T9_9ZZZZ</name>
<gene>
    <name evidence="2" type="ORF">S03H2_27623</name>
</gene>
<reference evidence="2" key="1">
    <citation type="journal article" date="2014" name="Front. Microbiol.">
        <title>High frequency of phylogenetically diverse reductive dehalogenase-homologous genes in deep subseafloor sedimentary metagenomes.</title>
        <authorList>
            <person name="Kawai M."/>
            <person name="Futagami T."/>
            <person name="Toyoda A."/>
            <person name="Takaki Y."/>
            <person name="Nishi S."/>
            <person name="Hori S."/>
            <person name="Arai W."/>
            <person name="Tsubouchi T."/>
            <person name="Morono Y."/>
            <person name="Uchiyama I."/>
            <person name="Ito T."/>
            <person name="Fujiyama A."/>
            <person name="Inagaki F."/>
            <person name="Takami H."/>
        </authorList>
    </citation>
    <scope>NUCLEOTIDE SEQUENCE</scope>
    <source>
        <strain evidence="2">Expedition CK06-06</strain>
    </source>
</reference>
<dbReference type="PANTHER" id="PTHR43796">
    <property type="entry name" value="CARBOXYNORSPERMIDINE SYNTHASE"/>
    <property type="match status" value="1"/>
</dbReference>
<organism evidence="2">
    <name type="scientific">marine sediment metagenome</name>
    <dbReference type="NCBI Taxonomy" id="412755"/>
    <lineage>
        <taxon>unclassified sequences</taxon>
        <taxon>metagenomes</taxon>
        <taxon>ecological metagenomes</taxon>
    </lineage>
</organism>
<accession>X1H9T9</accession>
<dbReference type="EMBL" id="BARU01016622">
    <property type="protein sequence ID" value="GAH50609.1"/>
    <property type="molecule type" value="Genomic_DNA"/>
</dbReference>
<protein>
    <recommendedName>
        <fullName evidence="1">Saccharopine dehydrogenase-like C-terminal domain-containing protein</fullName>
    </recommendedName>
</protein>
<dbReference type="Gene3D" id="3.30.360.10">
    <property type="entry name" value="Dihydrodipicolinate Reductase, domain 2"/>
    <property type="match status" value="1"/>
</dbReference>
<feature type="non-terminal residue" evidence="2">
    <location>
        <position position="1"/>
    </location>
</feature>
<evidence type="ECO:0000313" key="2">
    <source>
        <dbReference type="EMBL" id="GAH50609.1"/>
    </source>
</evidence>
<dbReference type="InterPro" id="IPR032095">
    <property type="entry name" value="Sacchrp_dh-like_C"/>
</dbReference>
<dbReference type="AlphaFoldDB" id="X1H9T9"/>
<sequence>ELTKNKPLEIDKEFKKAGLTALIGCGATPGVSNVLIKYACDKLDQVDAIYIRCGKIQKQPKDIISAWDPGWSPKTAITDYAEEPIVFEDGKYKRYPPFSGREEYNFEPFGKVLLSYHLHEEAAMLPRFIGKGVKYVDFKYTVDVQAGNLIQLGFASDKPIDVKGVKVLPLDVLTKLVRPPVNDFFTEEETIKRPIDSIKVMSIRVVGTKSGEGVEHTISYPFANYTTEEERLEIYKRFGTINIYVALPAIVGAKMCVEDDAGRGVIGPECLDPIKFLKK</sequence>
<dbReference type="Pfam" id="PF16653">
    <property type="entry name" value="Sacchrp_dh_C"/>
    <property type="match status" value="1"/>
</dbReference>
<feature type="domain" description="Saccharopine dehydrogenase-like C-terminal" evidence="1">
    <location>
        <begin position="26"/>
        <end position="273"/>
    </location>
</feature>
<comment type="caution">
    <text evidence="2">The sequence shown here is derived from an EMBL/GenBank/DDBJ whole genome shotgun (WGS) entry which is preliminary data.</text>
</comment>
<dbReference type="PANTHER" id="PTHR43796:SF2">
    <property type="entry name" value="CARBOXYNORSPERMIDINE SYNTHASE"/>
    <property type="match status" value="1"/>
</dbReference>
<evidence type="ECO:0000259" key="1">
    <source>
        <dbReference type="Pfam" id="PF16653"/>
    </source>
</evidence>